<keyword evidence="6" id="KW-1185">Reference proteome</keyword>
<feature type="region of interest" description="Disordered" evidence="3">
    <location>
        <begin position="686"/>
        <end position="723"/>
    </location>
</feature>
<feature type="region of interest" description="Disordered" evidence="3">
    <location>
        <begin position="438"/>
        <end position="479"/>
    </location>
</feature>
<feature type="coiled-coil region" evidence="2">
    <location>
        <begin position="548"/>
        <end position="610"/>
    </location>
</feature>
<sequence length="723" mass="80780">MVSRAKSERVKGHANSRRKELNIRGALHEYKREQAKPAILGKPKSIRAIAESHKVSYGTLHRHIHGGRGIREANQEKQKVSPVQEWSLVQFILESADRGFPLNHAQIRQAANAVRESTLGTGCEPVSDKWVFAFLDRHHDALRTFWSKALDTQRARSLNPEAVKSWVDLVQKWIVDKGVSPDRIYGMDESGYPTGYTGKERVVGARGTKTQHKQGGASRQNITALVTIRGDGKMVVPPMIIFPGVNYQTAWNNGNTINAFIAKSINGWTNGELGYEWLVKVFDPATKEEANGLPRVLLLDGHSSHYSQKFLDYARANNIILLGYPPHCTHALQGLDVVCFAKHKACWQAAIVAFETRTMREVSKAEFMTVWVPAYLEAFDESTVRAAFKVTGVVPFNPDFVTAEQMKPSLATSTRAEFPMPQPSPVRAITNAMRIQPPTRFDLSPSNAARAPQASTSRTPQTPSRRRGRDEDLENLDPALWSPSKKMRTLYAHLGTTSAGSLLLGSPKIKSYNNPILPPVIQGVPSSIATPNWSLSTPDTSNEPYRTRSQLEAEIAALQKELALAHQNVAVRDQIIEEGNATMVFQNMGLKKMNEALHQQEEKAATDRARLFKGKAQCLSSDEFYEAVKAIEEGRKAKEVGKEAKKVARQKRKELREEIEREWGAMKERHVAEVEAWSEECSRLLQEGTRKKDLPPKPKLGKKPTLPAADDDEDELEEEEADV</sequence>
<protein>
    <recommendedName>
        <fullName evidence="4">HTH CENPB-type domain-containing protein</fullName>
    </recommendedName>
</protein>
<dbReference type="PANTHER" id="PTHR19303:SF74">
    <property type="entry name" value="POGO TRANSPOSABLE ELEMENT WITH KRAB DOMAIN"/>
    <property type="match status" value="1"/>
</dbReference>
<reference evidence="5" key="1">
    <citation type="submission" date="2020-05" db="EMBL/GenBank/DDBJ databases">
        <title>Mycena genomes resolve the evolution of fungal bioluminescence.</title>
        <authorList>
            <person name="Tsai I.J."/>
        </authorList>
    </citation>
    <scope>NUCLEOTIDE SEQUENCE</scope>
    <source>
        <strain evidence="5">CCC161011</strain>
    </source>
</reference>
<dbReference type="Pfam" id="PF03221">
    <property type="entry name" value="HTH_Tnp_Tc5"/>
    <property type="match status" value="1"/>
</dbReference>
<dbReference type="PANTHER" id="PTHR19303">
    <property type="entry name" value="TRANSPOSON"/>
    <property type="match status" value="1"/>
</dbReference>
<dbReference type="InterPro" id="IPR006600">
    <property type="entry name" value="HTH_CenpB_DNA-bd_dom"/>
</dbReference>
<name>A0A8H7CFM6_9AGAR</name>
<evidence type="ECO:0000313" key="5">
    <source>
        <dbReference type="EMBL" id="KAF7334182.1"/>
    </source>
</evidence>
<proteinExistence type="predicted"/>
<dbReference type="Proteomes" id="UP000620124">
    <property type="component" value="Unassembled WGS sequence"/>
</dbReference>
<feature type="region of interest" description="Disordered" evidence="3">
    <location>
        <begin position="1"/>
        <end position="22"/>
    </location>
</feature>
<dbReference type="EMBL" id="JACAZI010000027">
    <property type="protein sequence ID" value="KAF7334182.1"/>
    <property type="molecule type" value="Genomic_DNA"/>
</dbReference>
<organism evidence="5 6">
    <name type="scientific">Mycena venus</name>
    <dbReference type="NCBI Taxonomy" id="2733690"/>
    <lineage>
        <taxon>Eukaryota</taxon>
        <taxon>Fungi</taxon>
        <taxon>Dikarya</taxon>
        <taxon>Basidiomycota</taxon>
        <taxon>Agaricomycotina</taxon>
        <taxon>Agaricomycetes</taxon>
        <taxon>Agaricomycetidae</taxon>
        <taxon>Agaricales</taxon>
        <taxon>Marasmiineae</taxon>
        <taxon>Mycenaceae</taxon>
        <taxon>Mycena</taxon>
    </lineage>
</organism>
<dbReference type="OrthoDB" id="3269297at2759"/>
<evidence type="ECO:0000256" key="1">
    <source>
        <dbReference type="ARBA" id="ARBA00023125"/>
    </source>
</evidence>
<evidence type="ECO:0000256" key="3">
    <source>
        <dbReference type="SAM" id="MobiDB-lite"/>
    </source>
</evidence>
<evidence type="ECO:0000259" key="4">
    <source>
        <dbReference type="PROSITE" id="PS51253"/>
    </source>
</evidence>
<evidence type="ECO:0000256" key="2">
    <source>
        <dbReference type="SAM" id="Coils"/>
    </source>
</evidence>
<dbReference type="AlphaFoldDB" id="A0A8H7CFM6"/>
<dbReference type="Pfam" id="PF03184">
    <property type="entry name" value="DDE_1"/>
    <property type="match status" value="1"/>
</dbReference>
<feature type="compositionally biased region" description="Low complexity" evidence="3">
    <location>
        <begin position="452"/>
        <end position="463"/>
    </location>
</feature>
<accession>A0A8H7CFM6</accession>
<dbReference type="GO" id="GO:0003677">
    <property type="term" value="F:DNA binding"/>
    <property type="evidence" value="ECO:0007669"/>
    <property type="project" value="UniProtKB-KW"/>
</dbReference>
<dbReference type="Gene3D" id="3.30.420.10">
    <property type="entry name" value="Ribonuclease H-like superfamily/Ribonuclease H"/>
    <property type="match status" value="1"/>
</dbReference>
<dbReference type="PROSITE" id="PS51253">
    <property type="entry name" value="HTH_CENPB"/>
    <property type="match status" value="1"/>
</dbReference>
<gene>
    <name evidence="5" type="ORF">MVEN_02324400</name>
</gene>
<dbReference type="InterPro" id="IPR050863">
    <property type="entry name" value="CenT-Element_Derived"/>
</dbReference>
<feature type="compositionally biased region" description="Acidic residues" evidence="3">
    <location>
        <begin position="709"/>
        <end position="723"/>
    </location>
</feature>
<evidence type="ECO:0000313" key="6">
    <source>
        <dbReference type="Proteomes" id="UP000620124"/>
    </source>
</evidence>
<dbReference type="GO" id="GO:0005634">
    <property type="term" value="C:nucleus"/>
    <property type="evidence" value="ECO:0007669"/>
    <property type="project" value="TreeGrafter"/>
</dbReference>
<feature type="domain" description="HTH CENPB-type" evidence="4">
    <location>
        <begin position="72"/>
        <end position="144"/>
    </location>
</feature>
<dbReference type="InterPro" id="IPR036397">
    <property type="entry name" value="RNaseH_sf"/>
</dbReference>
<keyword evidence="1" id="KW-0238">DNA-binding</keyword>
<comment type="caution">
    <text evidence="5">The sequence shown here is derived from an EMBL/GenBank/DDBJ whole genome shotgun (WGS) entry which is preliminary data.</text>
</comment>
<keyword evidence="2" id="KW-0175">Coiled coil</keyword>
<dbReference type="InterPro" id="IPR004875">
    <property type="entry name" value="DDE_SF_endonuclease_dom"/>
</dbReference>